<comment type="caution">
    <text evidence="1">The sequence shown here is derived from an EMBL/GenBank/DDBJ whole genome shotgun (WGS) entry which is preliminary data.</text>
</comment>
<dbReference type="EMBL" id="MTYJ01000036">
    <property type="protein sequence ID" value="OQV19778.1"/>
    <property type="molecule type" value="Genomic_DNA"/>
</dbReference>
<organism evidence="1 2">
    <name type="scientific">Hypsibius exemplaris</name>
    <name type="common">Freshwater tardigrade</name>
    <dbReference type="NCBI Taxonomy" id="2072580"/>
    <lineage>
        <taxon>Eukaryota</taxon>
        <taxon>Metazoa</taxon>
        <taxon>Ecdysozoa</taxon>
        <taxon>Tardigrada</taxon>
        <taxon>Eutardigrada</taxon>
        <taxon>Parachela</taxon>
        <taxon>Hypsibioidea</taxon>
        <taxon>Hypsibiidae</taxon>
        <taxon>Hypsibius</taxon>
    </lineage>
</organism>
<name>A0A1W0WX58_HYPEX</name>
<evidence type="ECO:0008006" key="3">
    <source>
        <dbReference type="Google" id="ProtNLM"/>
    </source>
</evidence>
<accession>A0A1W0WX58</accession>
<dbReference type="InterPro" id="IPR016187">
    <property type="entry name" value="CTDL_fold"/>
</dbReference>
<dbReference type="Gene3D" id="3.10.100.10">
    <property type="entry name" value="Mannose-Binding Protein A, subunit A"/>
    <property type="match status" value="1"/>
</dbReference>
<gene>
    <name evidence="1" type="ORF">BV898_06317</name>
</gene>
<dbReference type="AlphaFoldDB" id="A0A1W0WX58"/>
<dbReference type="Proteomes" id="UP000192578">
    <property type="component" value="Unassembled WGS sequence"/>
</dbReference>
<keyword evidence="2" id="KW-1185">Reference proteome</keyword>
<dbReference type="OrthoDB" id="6356110at2759"/>
<reference evidence="2" key="1">
    <citation type="submission" date="2017-01" db="EMBL/GenBank/DDBJ databases">
        <title>Comparative genomics of anhydrobiosis in the tardigrade Hypsibius dujardini.</title>
        <authorList>
            <person name="Yoshida Y."/>
            <person name="Koutsovoulos G."/>
            <person name="Laetsch D."/>
            <person name="Stevens L."/>
            <person name="Kumar S."/>
            <person name="Horikawa D."/>
            <person name="Ishino K."/>
            <person name="Komine S."/>
            <person name="Tomita M."/>
            <person name="Blaxter M."/>
            <person name="Arakawa K."/>
        </authorList>
    </citation>
    <scope>NUCLEOTIDE SEQUENCE [LARGE SCALE GENOMIC DNA]</scope>
    <source>
        <strain evidence="2">Z151</strain>
    </source>
</reference>
<dbReference type="InterPro" id="IPR016186">
    <property type="entry name" value="C-type_lectin-like/link_sf"/>
</dbReference>
<proteinExistence type="predicted"/>
<evidence type="ECO:0000313" key="1">
    <source>
        <dbReference type="EMBL" id="OQV19778.1"/>
    </source>
</evidence>
<protein>
    <recommendedName>
        <fullName evidence="3">C-type lectin domain-containing protein</fullName>
    </recommendedName>
</protein>
<sequence>MVRTFGENTWLAHEIAADSWLGIYVDARFPPGGTPESPRYNYDYSDGTTVGIGAFLNFNGVKSTVNDTHSDPVPTPEPEPDPACGPGWLRFGGSCYRLYAKTASWLVAKQICQDLDVTADLAWITSTEEDQFLRATGEVALGVAAEAPPTTGQRKANSS</sequence>
<dbReference type="SUPFAM" id="SSF56436">
    <property type="entry name" value="C-type lectin-like"/>
    <property type="match status" value="1"/>
</dbReference>
<evidence type="ECO:0000313" key="2">
    <source>
        <dbReference type="Proteomes" id="UP000192578"/>
    </source>
</evidence>